<dbReference type="GO" id="GO:0016757">
    <property type="term" value="F:glycosyltransferase activity"/>
    <property type="evidence" value="ECO:0007669"/>
    <property type="project" value="UniProtKB-KW"/>
</dbReference>
<dbReference type="RefSeq" id="WP_246134763.1">
    <property type="nucleotide sequence ID" value="NZ_JOIJ01000027.1"/>
</dbReference>
<dbReference type="EMBL" id="VLJV01000001">
    <property type="protein sequence ID" value="TWH20519.1"/>
    <property type="molecule type" value="Genomic_DNA"/>
</dbReference>
<dbReference type="InterPro" id="IPR029057">
    <property type="entry name" value="PRTase-like"/>
</dbReference>
<name>A0A660CG73_9PSEU</name>
<proteinExistence type="predicted"/>
<comment type="caution">
    <text evidence="1">The sequence shown here is derived from an EMBL/GenBank/DDBJ whole genome shotgun (WGS) entry which is preliminary data.</text>
</comment>
<evidence type="ECO:0000313" key="2">
    <source>
        <dbReference type="Proteomes" id="UP000317303"/>
    </source>
</evidence>
<dbReference type="PANTHER" id="PTHR47505">
    <property type="entry name" value="DNA UTILIZATION PROTEIN YHGH"/>
    <property type="match status" value="1"/>
</dbReference>
<dbReference type="Gene3D" id="3.40.50.2020">
    <property type="match status" value="1"/>
</dbReference>
<gene>
    <name evidence="1" type="ORF">JD82_02365</name>
</gene>
<dbReference type="PANTHER" id="PTHR47505:SF1">
    <property type="entry name" value="DNA UTILIZATION PROTEIN YHGH"/>
    <property type="match status" value="1"/>
</dbReference>
<dbReference type="InterPro" id="IPR051910">
    <property type="entry name" value="ComF/GntX_DNA_util-trans"/>
</dbReference>
<reference evidence="1 2" key="1">
    <citation type="submission" date="2019-07" db="EMBL/GenBank/DDBJ databases">
        <title>R&amp;d 2014.</title>
        <authorList>
            <person name="Klenk H.-P."/>
        </authorList>
    </citation>
    <scope>NUCLEOTIDE SEQUENCE [LARGE SCALE GENOMIC DNA]</scope>
    <source>
        <strain evidence="1 2">DSM 43194</strain>
    </source>
</reference>
<protein>
    <submittedName>
        <fullName evidence="1">Putative amidophosphoribosyltransferase</fullName>
    </submittedName>
</protein>
<evidence type="ECO:0000313" key="1">
    <source>
        <dbReference type="EMBL" id="TWH20519.1"/>
    </source>
</evidence>
<sequence length="244" mass="25036">MWNRGRAAHEAAEAAAAVPAWRSWVSRGERLGSALADLVLPEDCAGCGRAGTVCCAECRSVFDTPELVARGAGTHALTRYRGTARALVVAHKEHRRRGLTGPLGDALAAAVPHLPTARPGPDGTWWLVPVPSRPSAARRRGGSHLLALARRCAATLHADGHSVAVAPALRLAAGARDAVGLDRTQRAANLAGRLRVREDACPPRGTPVVLLDDVVTTGATLSAARAALAGAGVPVGAALTLTAA</sequence>
<dbReference type="Proteomes" id="UP000317303">
    <property type="component" value="Unassembled WGS sequence"/>
</dbReference>
<organism evidence="1 2">
    <name type="scientific">Prauserella rugosa</name>
    <dbReference type="NCBI Taxonomy" id="43354"/>
    <lineage>
        <taxon>Bacteria</taxon>
        <taxon>Bacillati</taxon>
        <taxon>Actinomycetota</taxon>
        <taxon>Actinomycetes</taxon>
        <taxon>Pseudonocardiales</taxon>
        <taxon>Pseudonocardiaceae</taxon>
        <taxon>Prauserella</taxon>
    </lineage>
</organism>
<keyword evidence="1" id="KW-0328">Glycosyltransferase</keyword>
<dbReference type="SUPFAM" id="SSF53271">
    <property type="entry name" value="PRTase-like"/>
    <property type="match status" value="1"/>
</dbReference>
<dbReference type="AlphaFoldDB" id="A0A660CG73"/>
<accession>A0A660CG73</accession>
<keyword evidence="1" id="KW-0808">Transferase</keyword>
<keyword evidence="2" id="KW-1185">Reference proteome</keyword>